<dbReference type="GO" id="GO:0005739">
    <property type="term" value="C:mitochondrion"/>
    <property type="evidence" value="ECO:0007669"/>
    <property type="project" value="TreeGrafter"/>
</dbReference>
<comment type="caution">
    <text evidence="3">The sequence shown here is derived from an EMBL/GenBank/DDBJ whole genome shotgun (WGS) entry which is preliminary data.</text>
</comment>
<evidence type="ECO:0000259" key="2">
    <source>
        <dbReference type="Pfam" id="PF05193"/>
    </source>
</evidence>
<dbReference type="EMBL" id="JAKKPZ010000025">
    <property type="protein sequence ID" value="KAI1710600.1"/>
    <property type="molecule type" value="Genomic_DNA"/>
</dbReference>
<evidence type="ECO:0000313" key="4">
    <source>
        <dbReference type="Proteomes" id="UP001201812"/>
    </source>
</evidence>
<dbReference type="PANTHER" id="PTHR11851">
    <property type="entry name" value="METALLOPROTEASE"/>
    <property type="match status" value="1"/>
</dbReference>
<reference evidence="3" key="1">
    <citation type="submission" date="2022-01" db="EMBL/GenBank/DDBJ databases">
        <title>Genome Sequence Resource for Two Populations of Ditylenchus destructor, the Migratory Endoparasitic Phytonematode.</title>
        <authorList>
            <person name="Zhang H."/>
            <person name="Lin R."/>
            <person name="Xie B."/>
        </authorList>
    </citation>
    <scope>NUCLEOTIDE SEQUENCE</scope>
    <source>
        <strain evidence="3">BazhouSP</strain>
    </source>
</reference>
<organism evidence="3 4">
    <name type="scientific">Ditylenchus destructor</name>
    <dbReference type="NCBI Taxonomy" id="166010"/>
    <lineage>
        <taxon>Eukaryota</taxon>
        <taxon>Metazoa</taxon>
        <taxon>Ecdysozoa</taxon>
        <taxon>Nematoda</taxon>
        <taxon>Chromadorea</taxon>
        <taxon>Rhabditida</taxon>
        <taxon>Tylenchina</taxon>
        <taxon>Tylenchomorpha</taxon>
        <taxon>Sphaerularioidea</taxon>
        <taxon>Anguinidae</taxon>
        <taxon>Anguininae</taxon>
        <taxon>Ditylenchus</taxon>
    </lineage>
</organism>
<proteinExistence type="predicted"/>
<protein>
    <submittedName>
        <fullName evidence="3">Insulinase (Peptidase family m16) domain-containing protein</fullName>
    </submittedName>
</protein>
<evidence type="ECO:0000259" key="1">
    <source>
        <dbReference type="Pfam" id="PF00675"/>
    </source>
</evidence>
<dbReference type="AlphaFoldDB" id="A0AAD4R5E4"/>
<name>A0AAD4R5E4_9BILA</name>
<dbReference type="Proteomes" id="UP001201812">
    <property type="component" value="Unassembled WGS sequence"/>
</dbReference>
<dbReference type="InterPro" id="IPR011765">
    <property type="entry name" value="Pept_M16_N"/>
</dbReference>
<gene>
    <name evidence="3" type="ORF">DdX_10660</name>
</gene>
<dbReference type="InterPro" id="IPR007863">
    <property type="entry name" value="Peptidase_M16_C"/>
</dbReference>
<keyword evidence="4" id="KW-1185">Reference proteome</keyword>
<feature type="domain" description="Peptidase M16 N-terminal" evidence="1">
    <location>
        <begin position="50"/>
        <end position="189"/>
    </location>
</feature>
<dbReference type="InterPro" id="IPR050361">
    <property type="entry name" value="MPP/UQCRC_Complex"/>
</dbReference>
<dbReference type="Pfam" id="PF05193">
    <property type="entry name" value="Peptidase_M16_C"/>
    <property type="match status" value="1"/>
</dbReference>
<accession>A0AAD4R5E4</accession>
<evidence type="ECO:0000313" key="3">
    <source>
        <dbReference type="EMBL" id="KAI1710600.1"/>
    </source>
</evidence>
<dbReference type="PANTHER" id="PTHR11851:SF143">
    <property type="entry name" value="CYTOCHROME B-C1 COMPLEX SUBUNIT 1, MITOCHONDRIAL"/>
    <property type="match status" value="1"/>
</dbReference>
<feature type="domain" description="Peptidase M16 C-terminal" evidence="2">
    <location>
        <begin position="202"/>
        <end position="362"/>
    </location>
</feature>
<sequence length="478" mass="53763">MLCARGSLIKNFGKLAHGKGSVRFASTARQVAPQQSSGASNLTTQDNGLRVASYNNSKKTTTVGVWIDSGSRYETGTTNGVASLYEQLIYTGTPSRPASKLQSDLAKVGAQLKSVTTRDHTAYFAECMAGDVEQVVEILAEVLGNTEFTDAQLEEQRHILLRKIEEHEETYRSWTYDNLHRTAFQGNSMSFAPIGVDKNVKNLTKEDVLEFADDHYKPHRMVLTGVGGVEHEQLERLAEKHFGHLKNEYKRKMPNPESLRHTARFTGSDFQFRNDLIPLMYVAIAVEGVPRGHPDALPLLVASQYCGNYDRKQSDTTIVPHTLQEKLSKMDECQAFESFSMNYANCGLFGMYYVCKGLHIWDVLCICKETQKFWKHLAFSAVDAEIDWAKYGLKTRLFKELENNTNLASHVATEVLSNGKITPLPDLEQQIDAINAKTVQKVMMQHVYDRDPALAGVGKTEAFPPWYDVKGGMSWWRM</sequence>
<dbReference type="GO" id="GO:0046872">
    <property type="term" value="F:metal ion binding"/>
    <property type="evidence" value="ECO:0007669"/>
    <property type="project" value="InterPro"/>
</dbReference>
<dbReference type="Gene3D" id="3.30.830.10">
    <property type="entry name" value="Metalloenzyme, LuxS/M16 peptidase-like"/>
    <property type="match status" value="2"/>
</dbReference>
<dbReference type="SUPFAM" id="SSF63411">
    <property type="entry name" value="LuxS/MPP-like metallohydrolase"/>
    <property type="match status" value="2"/>
</dbReference>
<dbReference type="Pfam" id="PF00675">
    <property type="entry name" value="Peptidase_M16"/>
    <property type="match status" value="1"/>
</dbReference>
<dbReference type="InterPro" id="IPR011249">
    <property type="entry name" value="Metalloenz_LuxS/M16"/>
</dbReference>